<keyword evidence="1 3" id="KW-0479">Metal-binding</keyword>
<dbReference type="Gene3D" id="3.30.50.10">
    <property type="entry name" value="Erythroid Transcription Factor GATA-1, subunit A"/>
    <property type="match status" value="1"/>
</dbReference>
<feature type="compositionally biased region" description="Basic and acidic residues" evidence="4">
    <location>
        <begin position="15"/>
        <end position="28"/>
    </location>
</feature>
<evidence type="ECO:0000313" key="5">
    <source>
        <dbReference type="EMBL" id="PIO42335.1"/>
    </source>
</evidence>
<dbReference type="SUPFAM" id="SSF57716">
    <property type="entry name" value="Glucocorticoid receptor-like (DNA-binding domain)"/>
    <property type="match status" value="1"/>
</dbReference>
<comment type="subunit">
    <text evidence="3">Interacts with GyrB.</text>
</comment>
<dbReference type="PANTHER" id="PTHR36150:SF1">
    <property type="entry name" value="DNA GYRASE INHIBITOR YACG"/>
    <property type="match status" value="1"/>
</dbReference>
<dbReference type="InterPro" id="IPR005584">
    <property type="entry name" value="DNA_gyrase_inhibitor_YacG"/>
</dbReference>
<dbReference type="Proteomes" id="UP000232163">
    <property type="component" value="Unassembled WGS sequence"/>
</dbReference>
<evidence type="ECO:0000256" key="1">
    <source>
        <dbReference type="ARBA" id="ARBA00022723"/>
    </source>
</evidence>
<feature type="binding site" evidence="3">
    <location>
        <position position="56"/>
    </location>
    <ligand>
        <name>Zn(2+)</name>
        <dbReference type="ChEBI" id="CHEBI:29105"/>
    </ligand>
</feature>
<name>A0A2N9VS67_9HYPH</name>
<keyword evidence="6" id="KW-1185">Reference proteome</keyword>
<proteinExistence type="inferred from homology"/>
<organism evidence="5 6">
    <name type="scientific">Phyllobacterium zundukense</name>
    <dbReference type="NCBI Taxonomy" id="1867719"/>
    <lineage>
        <taxon>Bacteria</taxon>
        <taxon>Pseudomonadati</taxon>
        <taxon>Pseudomonadota</taxon>
        <taxon>Alphaproteobacteria</taxon>
        <taxon>Hyphomicrobiales</taxon>
        <taxon>Phyllobacteriaceae</taxon>
        <taxon>Phyllobacterium</taxon>
    </lineage>
</organism>
<evidence type="ECO:0000313" key="6">
    <source>
        <dbReference type="Proteomes" id="UP000232163"/>
    </source>
</evidence>
<feature type="binding site" evidence="3">
    <location>
        <position position="60"/>
    </location>
    <ligand>
        <name>Zn(2+)</name>
        <dbReference type="ChEBI" id="CHEBI:29105"/>
    </ligand>
</feature>
<dbReference type="GO" id="GO:0006355">
    <property type="term" value="P:regulation of DNA-templated transcription"/>
    <property type="evidence" value="ECO:0007669"/>
    <property type="project" value="InterPro"/>
</dbReference>
<comment type="function">
    <text evidence="3">Inhibits all the catalytic activities of DNA gyrase by preventing its interaction with DNA. Acts by binding directly to the C-terminal domain of GyrB, which probably disrupts DNA binding by the gyrase.</text>
</comment>
<evidence type="ECO:0000256" key="4">
    <source>
        <dbReference type="SAM" id="MobiDB-lite"/>
    </source>
</evidence>
<evidence type="ECO:0000256" key="3">
    <source>
        <dbReference type="HAMAP-Rule" id="MF_00649"/>
    </source>
</evidence>
<protein>
    <recommendedName>
        <fullName evidence="3">DNA gyrase inhibitor YacG</fullName>
    </recommendedName>
</protein>
<dbReference type="GO" id="GO:0008657">
    <property type="term" value="F:DNA topoisomerase type II (double strand cut, ATP-hydrolyzing) inhibitor activity"/>
    <property type="evidence" value="ECO:0007669"/>
    <property type="project" value="UniProtKB-UniRule"/>
</dbReference>
<feature type="binding site" evidence="3">
    <location>
        <position position="44"/>
    </location>
    <ligand>
        <name>Zn(2+)</name>
        <dbReference type="ChEBI" id="CHEBI:29105"/>
    </ligand>
</feature>
<gene>
    <name evidence="3" type="primary">yacG</name>
    <name evidence="5" type="ORF">B5P45_25270</name>
</gene>
<dbReference type="NCBIfam" id="NF002362">
    <property type="entry name" value="PRK01343.1"/>
    <property type="match status" value="1"/>
</dbReference>
<accession>A0A2N9VS67</accession>
<dbReference type="EMBL" id="MZMT01000053">
    <property type="protein sequence ID" value="PIO42335.1"/>
    <property type="molecule type" value="Genomic_DNA"/>
</dbReference>
<feature type="region of interest" description="Disordered" evidence="4">
    <location>
        <begin position="1"/>
        <end position="49"/>
    </location>
</feature>
<dbReference type="Pfam" id="PF03884">
    <property type="entry name" value="YacG"/>
    <property type="match status" value="1"/>
</dbReference>
<comment type="similarity">
    <text evidence="3">Belongs to the DNA gyrase inhibitor YacG family.</text>
</comment>
<comment type="cofactor">
    <cofactor evidence="3">
        <name>Zn(2+)</name>
        <dbReference type="ChEBI" id="CHEBI:29105"/>
    </cofactor>
    <text evidence="3">Binds 1 zinc ion.</text>
</comment>
<sequence length="91" mass="10188">MAKAIRSTPTGNLQDIKRTDPLTDEKKSTANVTPLRPTRPCPECKRPSQREHYPFCSARCRNIDLNRWLTGAYVLPAVESADDSDEEQDGG</sequence>
<dbReference type="InterPro" id="IPR013088">
    <property type="entry name" value="Znf_NHR/GATA"/>
</dbReference>
<dbReference type="PANTHER" id="PTHR36150">
    <property type="entry name" value="DNA GYRASE INHIBITOR YACG"/>
    <property type="match status" value="1"/>
</dbReference>
<evidence type="ECO:0000256" key="2">
    <source>
        <dbReference type="ARBA" id="ARBA00022833"/>
    </source>
</evidence>
<comment type="caution">
    <text evidence="5">The sequence shown here is derived from an EMBL/GenBank/DDBJ whole genome shotgun (WGS) entry which is preliminary data.</text>
</comment>
<dbReference type="AlphaFoldDB" id="A0A2N9VS67"/>
<dbReference type="GO" id="GO:0008270">
    <property type="term" value="F:zinc ion binding"/>
    <property type="evidence" value="ECO:0007669"/>
    <property type="project" value="UniProtKB-UniRule"/>
</dbReference>
<reference evidence="6" key="1">
    <citation type="journal article" date="2017" name="Int J Environ Stud">
        <title>Does the Miocene-Pliocene relict legume Oxytropis triphylla form nitrogen-fixing nodules with a combination of bacterial strains?</title>
        <authorList>
            <person name="Safronova V."/>
            <person name="Belimov A."/>
            <person name="Sazanova A."/>
            <person name="Kuznetsova I."/>
            <person name="Popova J."/>
            <person name="Andronov E."/>
            <person name="Verkhozina A."/>
            <person name="Tikhonovich I."/>
        </authorList>
    </citation>
    <scope>NUCLEOTIDE SEQUENCE [LARGE SCALE GENOMIC DNA]</scope>
    <source>
        <strain evidence="6">Tri-38</strain>
    </source>
</reference>
<feature type="binding site" evidence="3">
    <location>
        <position position="41"/>
    </location>
    <ligand>
        <name>Zn(2+)</name>
        <dbReference type="ChEBI" id="CHEBI:29105"/>
    </ligand>
</feature>
<keyword evidence="2 3" id="KW-0862">Zinc</keyword>
<dbReference type="HAMAP" id="MF_00649">
    <property type="entry name" value="DNA_gyrase_inhibitor_YacG"/>
    <property type="match status" value="1"/>
</dbReference>